<evidence type="ECO:0008006" key="4">
    <source>
        <dbReference type="Google" id="ProtNLM"/>
    </source>
</evidence>
<accession>A0ABR8KLE2</accession>
<evidence type="ECO:0000313" key="2">
    <source>
        <dbReference type="EMBL" id="MBD2841224.1"/>
    </source>
</evidence>
<keyword evidence="1" id="KW-0812">Transmembrane</keyword>
<gene>
    <name evidence="2" type="ORF">IB285_03020</name>
</gene>
<dbReference type="Gene3D" id="1.10.150.20">
    <property type="entry name" value="5' to 3' exonuclease, C-terminal subdomain"/>
    <property type="match status" value="1"/>
</dbReference>
<evidence type="ECO:0000256" key="1">
    <source>
        <dbReference type="SAM" id="Phobius"/>
    </source>
</evidence>
<proteinExistence type="predicted"/>
<protein>
    <recommendedName>
        <fullName evidence="4">Flap endonuclease-1-like 5' DNA nuclease</fullName>
    </recommendedName>
</protein>
<feature type="transmembrane region" description="Helical" evidence="1">
    <location>
        <begin position="6"/>
        <end position="26"/>
    </location>
</feature>
<dbReference type="EMBL" id="JACXLC010000001">
    <property type="protein sequence ID" value="MBD2841224.1"/>
    <property type="molecule type" value="Genomic_DNA"/>
</dbReference>
<evidence type="ECO:0000313" key="3">
    <source>
        <dbReference type="Proteomes" id="UP000635384"/>
    </source>
</evidence>
<organism evidence="2 3">
    <name type="scientific">Erythrobacter rubeus</name>
    <dbReference type="NCBI Taxonomy" id="2760803"/>
    <lineage>
        <taxon>Bacteria</taxon>
        <taxon>Pseudomonadati</taxon>
        <taxon>Pseudomonadota</taxon>
        <taxon>Alphaproteobacteria</taxon>
        <taxon>Sphingomonadales</taxon>
        <taxon>Erythrobacteraceae</taxon>
        <taxon>Erythrobacter/Porphyrobacter group</taxon>
        <taxon>Erythrobacter</taxon>
    </lineage>
</organism>
<dbReference type="RefSeq" id="WP_190786786.1">
    <property type="nucleotide sequence ID" value="NZ_JACXLC010000001.1"/>
</dbReference>
<name>A0ABR8KLE2_9SPHN</name>
<keyword evidence="3" id="KW-1185">Reference proteome</keyword>
<keyword evidence="1" id="KW-1133">Transmembrane helix</keyword>
<comment type="caution">
    <text evidence="2">The sequence shown here is derived from an EMBL/GenBank/DDBJ whole genome shotgun (WGS) entry which is preliminary data.</text>
</comment>
<dbReference type="Proteomes" id="UP000635384">
    <property type="component" value="Unassembled WGS sequence"/>
</dbReference>
<reference evidence="2 3" key="1">
    <citation type="submission" date="2020-09" db="EMBL/GenBank/DDBJ databases">
        <authorList>
            <person name="Yoon J.-W."/>
        </authorList>
    </citation>
    <scope>NUCLEOTIDE SEQUENCE [LARGE SCALE GENOMIC DNA]</scope>
    <source>
        <strain evidence="2 3">KMU-140</strain>
    </source>
</reference>
<sequence>MSPMLAEALPFILIGVLLLILAIWLLSRLNKKTDVIGETGGDVLDEGAQRAARNQALIDAPASVSQDVGQTSANANSDKVAAAGAMADAEAGVSVAPTVGDPVPEPVPAPTPAAVGEADDLKQIKGLGPKLVTMLAELGVTRFDQIAAWSDADVERVDAKLGRFKGRITRDQWVEQAKLLAAGDQSGFSERFGQNK</sequence>
<keyword evidence="1" id="KW-0472">Membrane</keyword>